<feature type="compositionally biased region" description="Basic and acidic residues" evidence="13">
    <location>
        <begin position="970"/>
        <end position="981"/>
    </location>
</feature>
<dbReference type="SMART" id="SM00360">
    <property type="entry name" value="RRM"/>
    <property type="match status" value="1"/>
</dbReference>
<feature type="domain" description="Post-SET" evidence="16">
    <location>
        <begin position="1321"/>
        <end position="1337"/>
    </location>
</feature>
<comment type="catalytic activity">
    <reaction evidence="9">
        <text>L-lysyl(4)-[histone H3] + 3 S-adenosyl-L-methionine = N(6),N(6),N(6)-trimethyl-L-lysyl(4)-[histone H3] + 3 S-adenosyl-L-homocysteine + 3 H(+)</text>
        <dbReference type="Rhea" id="RHEA:60260"/>
        <dbReference type="Rhea" id="RHEA-COMP:15537"/>
        <dbReference type="Rhea" id="RHEA-COMP:15547"/>
        <dbReference type="ChEBI" id="CHEBI:15378"/>
        <dbReference type="ChEBI" id="CHEBI:29969"/>
        <dbReference type="ChEBI" id="CHEBI:57856"/>
        <dbReference type="ChEBI" id="CHEBI:59789"/>
        <dbReference type="ChEBI" id="CHEBI:61961"/>
        <dbReference type="EC" id="2.1.1.354"/>
    </reaction>
</comment>
<feature type="compositionally biased region" description="Polar residues" evidence="13">
    <location>
        <begin position="36"/>
        <end position="45"/>
    </location>
</feature>
<keyword evidence="6" id="KW-0156">Chromatin regulator</keyword>
<feature type="region of interest" description="Disordered" evidence="13">
    <location>
        <begin position="721"/>
        <end position="853"/>
    </location>
</feature>
<feature type="compositionally biased region" description="Low complexity" evidence="13">
    <location>
        <begin position="750"/>
        <end position="773"/>
    </location>
</feature>
<gene>
    <name evidence="17" type="ORF">RDWZM_007334</name>
</gene>
<evidence type="ECO:0000256" key="1">
    <source>
        <dbReference type="ARBA" id="ARBA00004123"/>
    </source>
</evidence>
<comment type="catalytic activity">
    <reaction evidence="10">
        <text>N(6)-methyl-L-lysyl(4)-[histone H3] + S-adenosyl-L-methionine = N(6),N(6)-dimethyl-L-lysyl(4)-[histone H3] + S-adenosyl-L-homocysteine + H(+)</text>
        <dbReference type="Rhea" id="RHEA:60268"/>
        <dbReference type="Rhea" id="RHEA-COMP:15540"/>
        <dbReference type="Rhea" id="RHEA-COMP:15543"/>
        <dbReference type="ChEBI" id="CHEBI:15378"/>
        <dbReference type="ChEBI" id="CHEBI:57856"/>
        <dbReference type="ChEBI" id="CHEBI:59789"/>
        <dbReference type="ChEBI" id="CHEBI:61929"/>
        <dbReference type="ChEBI" id="CHEBI:61976"/>
    </reaction>
</comment>
<feature type="compositionally biased region" description="Basic residues" evidence="13">
    <location>
        <begin position="1106"/>
        <end position="1120"/>
    </location>
</feature>
<feature type="region of interest" description="Disordered" evidence="13">
    <location>
        <begin position="455"/>
        <end position="485"/>
    </location>
</feature>
<keyword evidence="18" id="KW-1185">Reference proteome</keyword>
<dbReference type="SMART" id="SM01291">
    <property type="entry name" value="N-SET"/>
    <property type="match status" value="1"/>
</dbReference>
<dbReference type="SMART" id="SM00317">
    <property type="entry name" value="SET"/>
    <property type="match status" value="1"/>
</dbReference>
<dbReference type="GO" id="GO:0048188">
    <property type="term" value="C:Set1C/COMPASS complex"/>
    <property type="evidence" value="ECO:0007669"/>
    <property type="project" value="TreeGrafter"/>
</dbReference>
<keyword evidence="8" id="KW-0539">Nucleus</keyword>
<dbReference type="InterPro" id="IPR024657">
    <property type="entry name" value="COMPASS_Set1_N-SET"/>
</dbReference>
<dbReference type="EC" id="2.1.1.354" evidence="2"/>
<dbReference type="InterPro" id="IPR044570">
    <property type="entry name" value="Set1-like"/>
</dbReference>
<dbReference type="Proteomes" id="UP001142055">
    <property type="component" value="Chromosome 3"/>
</dbReference>
<dbReference type="PROSITE" id="PS50102">
    <property type="entry name" value="RRM"/>
    <property type="match status" value="1"/>
</dbReference>
<feature type="compositionally biased region" description="Basic and acidic residues" evidence="13">
    <location>
        <begin position="830"/>
        <end position="847"/>
    </location>
</feature>
<feature type="region of interest" description="Disordered" evidence="13">
    <location>
        <begin position="1101"/>
        <end position="1120"/>
    </location>
</feature>
<evidence type="ECO:0000256" key="13">
    <source>
        <dbReference type="SAM" id="MobiDB-lite"/>
    </source>
</evidence>
<evidence type="ECO:0000256" key="9">
    <source>
        <dbReference type="ARBA" id="ARBA00047571"/>
    </source>
</evidence>
<comment type="catalytic activity">
    <reaction evidence="11">
        <text>N(6),N(6)-dimethyl-L-lysyl(4)-[histone H3] + S-adenosyl-L-methionine = N(6),N(6),N(6)-trimethyl-L-lysyl(4)-[histone H3] + S-adenosyl-L-homocysteine + H(+)</text>
        <dbReference type="Rhea" id="RHEA:60272"/>
        <dbReference type="Rhea" id="RHEA-COMP:15537"/>
        <dbReference type="Rhea" id="RHEA-COMP:15540"/>
        <dbReference type="ChEBI" id="CHEBI:15378"/>
        <dbReference type="ChEBI" id="CHEBI:57856"/>
        <dbReference type="ChEBI" id="CHEBI:59789"/>
        <dbReference type="ChEBI" id="CHEBI:61961"/>
        <dbReference type="ChEBI" id="CHEBI:61976"/>
    </reaction>
</comment>
<evidence type="ECO:0000256" key="11">
    <source>
        <dbReference type="ARBA" id="ARBA00049129"/>
    </source>
</evidence>
<dbReference type="GO" id="GO:0140999">
    <property type="term" value="F:histone H3K4 trimethyltransferase activity"/>
    <property type="evidence" value="ECO:0007669"/>
    <property type="project" value="UniProtKB-EC"/>
</dbReference>
<evidence type="ECO:0000259" key="14">
    <source>
        <dbReference type="PROSITE" id="PS50102"/>
    </source>
</evidence>
<protein>
    <recommendedName>
        <fullName evidence="2">[histone H3]-lysine(4) N-trimethyltransferase</fullName>
        <ecNumber evidence="2">2.1.1.354</ecNumber>
    </recommendedName>
</protein>
<dbReference type="InterPro" id="IPR003616">
    <property type="entry name" value="Post-SET_dom"/>
</dbReference>
<feature type="compositionally biased region" description="Basic and acidic residues" evidence="13">
    <location>
        <begin position="725"/>
        <end position="736"/>
    </location>
</feature>
<evidence type="ECO:0000256" key="3">
    <source>
        <dbReference type="ARBA" id="ARBA00022603"/>
    </source>
</evidence>
<dbReference type="GO" id="GO:0032259">
    <property type="term" value="P:methylation"/>
    <property type="evidence" value="ECO:0007669"/>
    <property type="project" value="UniProtKB-KW"/>
</dbReference>
<dbReference type="SUPFAM" id="SSF54928">
    <property type="entry name" value="RNA-binding domain, RBD"/>
    <property type="match status" value="1"/>
</dbReference>
<sequence length="1337" mass="151301">MNGHIDPFANSIEKSISLENDGINRRVKNVNSSNNTSDLASNLTENVHERESKGTVNLRGHNENAAANFNDHKTTSTNSSTIITNHSHSHHHNDKGRENGRIIVNKNFKLISDPNLKKGAQKIIRYDGIISPKDPPLIVKDPRSRLALWNTLREPIDLIIPRFKIDKHYVGIPPAIEVSITNLNDNINKSFLSDMLKKFDNYEELDIFYHPKTGVHLGLAKVIFMTPAGARSCVEKLNDTSVMGNIIRVFFDPFAKEINHIFETIINPPPIAASTTADPTSIFIDPNNIDQLSTAIPQITTNTDYGYVTDSSRLSTDLNTPSAASFETQSFYQSNLYTDKQQWSESTPEDSNKSPIRESLDIRIKNLLREQKVGLGTGFLSEMDFQDLESTFNRFNGSLSCSNNRKNVQKGIDESEAILGTPPSPFMSASDFIKWSSITKRIDQGYDVERAIEEEENRANNEDDDRMSIETSSSNGDRNPNDSTTEMSQYLHKHIQDLVGMGVGWNPTLRSFLPDEKNLSLLNGSFMPHFIYESFVPRNTFFSKLSAHSTLGMPADIFKEDSLSDNDVKSNNNELIIKELTNDALQKCIRDLKEILTKDIYKKIIENFSYKLYDQWWDESEKKSKSKTSENSFYSSYKIDSEKKVWADLPLFTPQLEQSIPNRQNSSIIPNYQIGFSRGIKAAMPKMRKFTKKSPKRNFDDKLSDISDDEEMVRVNRRVRNRNRNRYENNRRRYDSDSSQSSIKSHRKSITSSSSSTSSSQSSSSSSSSVSSSSEDESTSSKSLSSRSGSSSDSDSSSSSSAASSSSSKSVSSKSTKKSSRSTSSIHRKSPIEAKVDTSIIKHKEDDSSTSTADEMYINSDDEMVFASKYSSNISESINRNMTNFDEPYDEIIGNVRPKIKSFLEYEAGQALMELAGFGKASNLTPQIELINDHQISLSDTIASEHSYCIPIPKEQPSLPSTAITATVPVKEKKASQEKQKKERKKKEPKTKIDPNLVAVASEWRKAKRKNVSNQIDEFFPMFENDENKKPSEKVIKVEPPSITFPQRSTNEEKKILYEFLHNGLDAEDISFLKRSYETMLNDETHLSWINDVHWVDHPPTLVPQSRKRRRQDNSTRVHKTGCARTEGYYKLESTEKIKYSHDVLPINSTDVDDGKSLQVTTQKMSREARTHQRRLIASVEPSYADLVKFNQLKLRKKLLKFSKSRIHDWGLFAMERIPADDFVIEYVGQRVRPIVADTREKNYSKIGIGSSYLFKIDSDVIVDATQCGNVARFINHSCNPNCSAKVIQFEGKKKIVIYSKQEIGIGEEITYDYKFPLEDDKIVCLCQATGCRGFLN</sequence>
<evidence type="ECO:0000256" key="10">
    <source>
        <dbReference type="ARBA" id="ARBA00047583"/>
    </source>
</evidence>
<dbReference type="Pfam" id="PF11764">
    <property type="entry name" value="N-SET"/>
    <property type="match status" value="1"/>
</dbReference>
<evidence type="ECO:0000259" key="16">
    <source>
        <dbReference type="PROSITE" id="PS50868"/>
    </source>
</evidence>
<evidence type="ECO:0000259" key="15">
    <source>
        <dbReference type="PROSITE" id="PS50280"/>
    </source>
</evidence>
<evidence type="ECO:0000256" key="12">
    <source>
        <dbReference type="PROSITE-ProRule" id="PRU00176"/>
    </source>
</evidence>
<dbReference type="OMA" id="KMGNIMN"/>
<dbReference type="GO" id="GO:0003723">
    <property type="term" value="F:RNA binding"/>
    <property type="evidence" value="ECO:0007669"/>
    <property type="project" value="UniProtKB-UniRule"/>
</dbReference>
<dbReference type="InterPro" id="IPR012677">
    <property type="entry name" value="Nucleotide-bd_a/b_plait_sf"/>
</dbReference>
<dbReference type="Gene3D" id="3.30.70.330">
    <property type="match status" value="1"/>
</dbReference>
<organism evidence="17 18">
    <name type="scientific">Blomia tropicalis</name>
    <name type="common">Mite</name>
    <dbReference type="NCBI Taxonomy" id="40697"/>
    <lineage>
        <taxon>Eukaryota</taxon>
        <taxon>Metazoa</taxon>
        <taxon>Ecdysozoa</taxon>
        <taxon>Arthropoda</taxon>
        <taxon>Chelicerata</taxon>
        <taxon>Arachnida</taxon>
        <taxon>Acari</taxon>
        <taxon>Acariformes</taxon>
        <taxon>Sarcoptiformes</taxon>
        <taxon>Astigmata</taxon>
        <taxon>Glycyphagoidea</taxon>
        <taxon>Echimyopodidae</taxon>
        <taxon>Blomia</taxon>
    </lineage>
</organism>
<dbReference type="InterPro" id="IPR035979">
    <property type="entry name" value="RBD_domain_sf"/>
</dbReference>
<keyword evidence="5" id="KW-0949">S-adenosyl-L-methionine</keyword>
<reference evidence="17" key="1">
    <citation type="submission" date="2022-12" db="EMBL/GenBank/DDBJ databases">
        <title>Genome assemblies of Blomia tropicalis.</title>
        <authorList>
            <person name="Cui Y."/>
        </authorList>
    </citation>
    <scope>NUCLEOTIDE SEQUENCE</scope>
    <source>
        <tissue evidence="17">Adult mites</tissue>
    </source>
</reference>
<comment type="subcellular location">
    <subcellularLocation>
        <location evidence="1">Nucleus</location>
    </subcellularLocation>
</comment>
<name>A0A9Q0M1I3_BLOTA</name>
<dbReference type="InterPro" id="IPR046341">
    <property type="entry name" value="SET_dom_sf"/>
</dbReference>
<dbReference type="SUPFAM" id="SSF82199">
    <property type="entry name" value="SET domain"/>
    <property type="match status" value="1"/>
</dbReference>
<evidence type="ECO:0000256" key="8">
    <source>
        <dbReference type="ARBA" id="ARBA00023242"/>
    </source>
</evidence>
<feature type="compositionally biased region" description="Low complexity" evidence="13">
    <location>
        <begin position="75"/>
        <end position="86"/>
    </location>
</feature>
<keyword evidence="3" id="KW-0489">Methyltransferase</keyword>
<evidence type="ECO:0000313" key="17">
    <source>
        <dbReference type="EMBL" id="KAJ6216177.1"/>
    </source>
</evidence>
<evidence type="ECO:0000256" key="5">
    <source>
        <dbReference type="ARBA" id="ARBA00022691"/>
    </source>
</evidence>
<dbReference type="Pfam" id="PF00856">
    <property type="entry name" value="SET"/>
    <property type="match status" value="1"/>
</dbReference>
<accession>A0A9Q0M1I3</accession>
<dbReference type="PANTHER" id="PTHR45814">
    <property type="entry name" value="HISTONE-LYSINE N-METHYLTRANSFERASE SETD1"/>
    <property type="match status" value="1"/>
</dbReference>
<evidence type="ECO:0000313" key="18">
    <source>
        <dbReference type="Proteomes" id="UP001142055"/>
    </source>
</evidence>
<dbReference type="FunFam" id="2.170.270.10:FF:000010">
    <property type="entry name" value="Histone-lysine N-methyltransferase"/>
    <property type="match status" value="1"/>
</dbReference>
<dbReference type="Gene3D" id="2.170.270.10">
    <property type="entry name" value="SET domain"/>
    <property type="match status" value="1"/>
</dbReference>
<keyword evidence="4" id="KW-0808">Transferase</keyword>
<dbReference type="EMBL" id="JAPWDV010000003">
    <property type="protein sequence ID" value="KAJ6216177.1"/>
    <property type="molecule type" value="Genomic_DNA"/>
</dbReference>
<feature type="region of interest" description="Disordered" evidence="13">
    <location>
        <begin position="964"/>
        <end position="992"/>
    </location>
</feature>
<dbReference type="Pfam" id="PF00076">
    <property type="entry name" value="RRM_1"/>
    <property type="match status" value="1"/>
</dbReference>
<evidence type="ECO:0000256" key="7">
    <source>
        <dbReference type="ARBA" id="ARBA00022884"/>
    </source>
</evidence>
<comment type="caution">
    <text evidence="17">The sequence shown here is derived from an EMBL/GenBank/DDBJ whole genome shotgun (WGS) entry which is preliminary data.</text>
</comment>
<dbReference type="InterPro" id="IPR001214">
    <property type="entry name" value="SET_dom"/>
</dbReference>
<feature type="compositionally biased region" description="Polar residues" evidence="13">
    <location>
        <begin position="469"/>
        <end position="485"/>
    </location>
</feature>
<evidence type="ECO:0000256" key="6">
    <source>
        <dbReference type="ARBA" id="ARBA00022853"/>
    </source>
</evidence>
<dbReference type="PROSITE" id="PS50868">
    <property type="entry name" value="POST_SET"/>
    <property type="match status" value="1"/>
</dbReference>
<feature type="domain" description="SET" evidence="15">
    <location>
        <begin position="1198"/>
        <end position="1315"/>
    </location>
</feature>
<keyword evidence="7 12" id="KW-0694">RNA-binding</keyword>
<evidence type="ECO:0000256" key="4">
    <source>
        <dbReference type="ARBA" id="ARBA00022679"/>
    </source>
</evidence>
<feature type="domain" description="RRM" evidence="14">
    <location>
        <begin position="176"/>
        <end position="249"/>
    </location>
</feature>
<dbReference type="PROSITE" id="PS50280">
    <property type="entry name" value="SET"/>
    <property type="match status" value="1"/>
</dbReference>
<dbReference type="CDD" id="cd12304">
    <property type="entry name" value="RRM_Set1"/>
    <property type="match status" value="1"/>
</dbReference>
<proteinExistence type="predicted"/>
<dbReference type="InterPro" id="IPR000504">
    <property type="entry name" value="RRM_dom"/>
</dbReference>
<feature type="region of interest" description="Disordered" evidence="13">
    <location>
        <begin position="28"/>
        <end position="97"/>
    </location>
</feature>
<evidence type="ECO:0000256" key="2">
    <source>
        <dbReference type="ARBA" id="ARBA00012182"/>
    </source>
</evidence>
<feature type="compositionally biased region" description="Low complexity" evidence="13">
    <location>
        <begin position="780"/>
        <end position="814"/>
    </location>
</feature>
<dbReference type="PANTHER" id="PTHR45814:SF2">
    <property type="entry name" value="HISTONE-LYSINE N-METHYLTRANSFERASE SETD1"/>
    <property type="match status" value="1"/>
</dbReference>